<dbReference type="PROSITE" id="PS50011">
    <property type="entry name" value="PROTEIN_KINASE_DOM"/>
    <property type="match status" value="1"/>
</dbReference>
<organism evidence="2 3">
    <name type="scientific">Gigaspora rosea</name>
    <dbReference type="NCBI Taxonomy" id="44941"/>
    <lineage>
        <taxon>Eukaryota</taxon>
        <taxon>Fungi</taxon>
        <taxon>Fungi incertae sedis</taxon>
        <taxon>Mucoromycota</taxon>
        <taxon>Glomeromycotina</taxon>
        <taxon>Glomeromycetes</taxon>
        <taxon>Diversisporales</taxon>
        <taxon>Gigasporaceae</taxon>
        <taxon>Gigaspora</taxon>
    </lineage>
</organism>
<keyword evidence="3" id="KW-1185">Reference proteome</keyword>
<dbReference type="Proteomes" id="UP000266673">
    <property type="component" value="Unassembled WGS sequence"/>
</dbReference>
<dbReference type="CDD" id="cd00180">
    <property type="entry name" value="PKc"/>
    <property type="match status" value="1"/>
</dbReference>
<keyword evidence="2" id="KW-0808">Transferase</keyword>
<dbReference type="Gene3D" id="1.25.40.10">
    <property type="entry name" value="Tetratricopeptide repeat domain"/>
    <property type="match status" value="1"/>
</dbReference>
<protein>
    <submittedName>
        <fullName evidence="2">Kinase-like domain-containing protein</fullName>
    </submittedName>
</protein>
<dbReference type="InterPro" id="IPR000719">
    <property type="entry name" value="Prot_kinase_dom"/>
</dbReference>
<dbReference type="OrthoDB" id="272077at2759"/>
<reference evidence="2 3" key="1">
    <citation type="submission" date="2018-06" db="EMBL/GenBank/DDBJ databases">
        <title>Comparative genomics reveals the genomic features of Rhizophagus irregularis, R. cerebriforme, R. diaphanum and Gigaspora rosea, and their symbiotic lifestyle signature.</title>
        <authorList>
            <person name="Morin E."/>
            <person name="San Clemente H."/>
            <person name="Chen E.C.H."/>
            <person name="De La Providencia I."/>
            <person name="Hainaut M."/>
            <person name="Kuo A."/>
            <person name="Kohler A."/>
            <person name="Murat C."/>
            <person name="Tang N."/>
            <person name="Roy S."/>
            <person name="Loubradou J."/>
            <person name="Henrissat B."/>
            <person name="Grigoriev I.V."/>
            <person name="Corradi N."/>
            <person name="Roux C."/>
            <person name="Martin F.M."/>
        </authorList>
    </citation>
    <scope>NUCLEOTIDE SEQUENCE [LARGE SCALE GENOMIC DNA]</scope>
    <source>
        <strain evidence="2 3">DAOM 194757</strain>
    </source>
</reference>
<gene>
    <name evidence="2" type="ORF">C2G38_2163744</name>
</gene>
<dbReference type="PANTHER" id="PTHR43628:SF1">
    <property type="entry name" value="CHITIN SYNTHASE REGULATORY FACTOR 2-RELATED"/>
    <property type="match status" value="1"/>
</dbReference>
<dbReference type="SMART" id="SM00671">
    <property type="entry name" value="SEL1"/>
    <property type="match status" value="3"/>
</dbReference>
<dbReference type="EMBL" id="QKWP01000141">
    <property type="protein sequence ID" value="RIB26278.1"/>
    <property type="molecule type" value="Genomic_DNA"/>
</dbReference>
<name>A0A397VWF0_9GLOM</name>
<accession>A0A397VWF0</accession>
<evidence type="ECO:0000313" key="2">
    <source>
        <dbReference type="EMBL" id="RIB26278.1"/>
    </source>
</evidence>
<dbReference type="SUPFAM" id="SSF56112">
    <property type="entry name" value="Protein kinase-like (PK-like)"/>
    <property type="match status" value="1"/>
</dbReference>
<evidence type="ECO:0000313" key="3">
    <source>
        <dbReference type="Proteomes" id="UP000266673"/>
    </source>
</evidence>
<dbReference type="InterPro" id="IPR011009">
    <property type="entry name" value="Kinase-like_dom_sf"/>
</dbReference>
<dbReference type="Pfam" id="PF07714">
    <property type="entry name" value="PK_Tyr_Ser-Thr"/>
    <property type="match status" value="1"/>
</dbReference>
<dbReference type="InterPro" id="IPR052945">
    <property type="entry name" value="Mitotic_Regulator"/>
</dbReference>
<dbReference type="InterPro" id="IPR001245">
    <property type="entry name" value="Ser-Thr/Tyr_kinase_cat_dom"/>
</dbReference>
<feature type="domain" description="Protein kinase" evidence="1">
    <location>
        <begin position="192"/>
        <end position="463"/>
    </location>
</feature>
<dbReference type="AlphaFoldDB" id="A0A397VWF0"/>
<keyword evidence="2" id="KW-0418">Kinase</keyword>
<dbReference type="Gene3D" id="1.10.510.10">
    <property type="entry name" value="Transferase(Phosphotransferase) domain 1"/>
    <property type="match status" value="1"/>
</dbReference>
<proteinExistence type="predicted"/>
<dbReference type="GO" id="GO:0004672">
    <property type="term" value="F:protein kinase activity"/>
    <property type="evidence" value="ECO:0007669"/>
    <property type="project" value="InterPro"/>
</dbReference>
<dbReference type="SUPFAM" id="SSF81901">
    <property type="entry name" value="HCP-like"/>
    <property type="match status" value="1"/>
</dbReference>
<comment type="caution">
    <text evidence="2">The sequence shown here is derived from an EMBL/GenBank/DDBJ whole genome shotgun (WGS) entry which is preliminary data.</text>
</comment>
<dbReference type="PANTHER" id="PTHR43628">
    <property type="entry name" value="ACTIVATOR OF C KINASE PROTEIN 1-RELATED"/>
    <property type="match status" value="1"/>
</dbReference>
<dbReference type="InterPro" id="IPR006597">
    <property type="entry name" value="Sel1-like"/>
</dbReference>
<dbReference type="InterPro" id="IPR011990">
    <property type="entry name" value="TPR-like_helical_dom_sf"/>
</dbReference>
<dbReference type="GO" id="GO:0005524">
    <property type="term" value="F:ATP binding"/>
    <property type="evidence" value="ECO:0007669"/>
    <property type="project" value="InterPro"/>
</dbReference>
<evidence type="ECO:0000259" key="1">
    <source>
        <dbReference type="PROSITE" id="PS50011"/>
    </source>
</evidence>
<dbReference type="Pfam" id="PF08238">
    <property type="entry name" value="Sel1"/>
    <property type="match status" value="3"/>
</dbReference>
<sequence length="463" mass="53321">MEEQFIKDKVAQLSFTDCQKLADVNDPDGVYWLGYCYEYGIGIEKDENKAFIHYQKSADMNNSKGMYKVGYCYSLGIGVEKDNYKAFEHYKKSAEINDLNGIFKTAICYYYGIGVEKDTTKFREWRKNKSEYGKCTNCNEDNTDKAWCLSCDPDIATRWTSGNKDIDDCMKSIQLRTFAYENVVEWIPFDKLSDIKEVGKGGFGSVFKATWMDGIRKVDGNEFNYVRARESFSIVALKTLTSSKETNFLKEETKEYFMVFQYANKESLHKYLRKNFVELTWETKLRILQDISLDLDRIHDLAGYIHADFHSDLGLSRKNDEEVSEGDIYGVIPYVAPEVLSGAQQFTQAADIYGFGIIMALDKDRLMVMNLRCMNSDPQERPNASDVHWKIRGWLEKIASSGDNEIKKQFLDADKVIKSLPMPKHSDEMYTSKIISTKLIANEIKEDLFQADSAQSKFDITKV</sequence>